<sequence length="174" mass="18877">MIFYRHPKTDAAPGLCYGRWNVGLAPGAEAEIAAACAAPPAFEYIVASPAWRVRGLAEALAKATGRRLEYDERLLEMNFGRWEGEFWADIDRAESDPWAENPWDLAPPSGESFSMVHSRIGAALLEAPPGGCFVTHAGPIRAAMMIQRGLSFAEAFADKVPFATPIDLSLRADG</sequence>
<gene>
    <name evidence="1" type="ORF">G5B40_19170</name>
</gene>
<reference evidence="1 2" key="1">
    <citation type="submission" date="2020-02" db="EMBL/GenBank/DDBJ databases">
        <title>complete genome sequence of Rhodobacteraceae bacterium.</title>
        <authorList>
            <person name="Park J."/>
            <person name="Kim Y.-S."/>
            <person name="Kim K.-H."/>
        </authorList>
    </citation>
    <scope>NUCLEOTIDE SEQUENCE [LARGE SCALE GENOMIC DNA]</scope>
    <source>
        <strain evidence="1 2">RR4-56</strain>
    </source>
</reference>
<dbReference type="Proteomes" id="UP000503336">
    <property type="component" value="Chromosome"/>
</dbReference>
<dbReference type="RefSeq" id="WP_165102197.1">
    <property type="nucleotide sequence ID" value="NZ_CP049056.1"/>
</dbReference>
<keyword evidence="2" id="KW-1185">Reference proteome</keyword>
<dbReference type="KEGG" id="hdh:G5B40_19170"/>
<name>A0A7M3T5U5_9RHOB</name>
<accession>A0A7M3T5U5</accession>
<dbReference type="Pfam" id="PF00300">
    <property type="entry name" value="His_Phos_1"/>
    <property type="match status" value="1"/>
</dbReference>
<dbReference type="InterPro" id="IPR029033">
    <property type="entry name" value="His_PPase_superfam"/>
</dbReference>
<proteinExistence type="predicted"/>
<dbReference type="InterPro" id="IPR013078">
    <property type="entry name" value="His_Pase_superF_clade-1"/>
</dbReference>
<organism evidence="1 2">
    <name type="scientific">Pikeienuella piscinae</name>
    <dbReference type="NCBI Taxonomy" id="2748098"/>
    <lineage>
        <taxon>Bacteria</taxon>
        <taxon>Pseudomonadati</taxon>
        <taxon>Pseudomonadota</taxon>
        <taxon>Alphaproteobacteria</taxon>
        <taxon>Rhodobacterales</taxon>
        <taxon>Paracoccaceae</taxon>
        <taxon>Pikeienuella</taxon>
    </lineage>
</organism>
<dbReference type="AlphaFoldDB" id="A0A7M3T5U5"/>
<dbReference type="EMBL" id="CP049056">
    <property type="protein sequence ID" value="QIE57376.1"/>
    <property type="molecule type" value="Genomic_DNA"/>
</dbReference>
<dbReference type="SUPFAM" id="SSF53254">
    <property type="entry name" value="Phosphoglycerate mutase-like"/>
    <property type="match status" value="1"/>
</dbReference>
<evidence type="ECO:0000313" key="1">
    <source>
        <dbReference type="EMBL" id="QIE57376.1"/>
    </source>
</evidence>
<dbReference type="Gene3D" id="3.40.50.1240">
    <property type="entry name" value="Phosphoglycerate mutase-like"/>
    <property type="match status" value="1"/>
</dbReference>
<evidence type="ECO:0000313" key="2">
    <source>
        <dbReference type="Proteomes" id="UP000503336"/>
    </source>
</evidence>
<protein>
    <submittedName>
        <fullName evidence="1">Phosphoglycerate mutase</fullName>
    </submittedName>
</protein>